<dbReference type="SUPFAM" id="SSF159594">
    <property type="entry name" value="XCC0632-like"/>
    <property type="match status" value="1"/>
</dbReference>
<dbReference type="Pfam" id="PF03886">
    <property type="entry name" value="ABC_trans_aux"/>
    <property type="match status" value="1"/>
</dbReference>
<keyword evidence="1" id="KW-0812">Transmembrane</keyword>
<keyword evidence="4" id="KW-1185">Reference proteome</keyword>
<name>A0A328B3F3_9CAUL</name>
<evidence type="ECO:0000259" key="2">
    <source>
        <dbReference type="Pfam" id="PF03886"/>
    </source>
</evidence>
<sequence length="214" mass="22577">MIRSNSLPTTLLRLAAVGACALMLSGCISLLPKSKPAQLYRFGQHQAPPATGPAAAGAAPIGVFRASGVFQQESAGDRILTITGEHAAYIAQARWVAPAAVLFDAAVLNAFDAHGGRARLVSRGEPAHSDYALRLDVRDFETRYESGEKAAPTVVVRVRAQLTRSQNNAVVGEQIFEARVPADNNRVGAIVGAYDKALTEVLGKVVAWTDGSLT</sequence>
<dbReference type="Gene3D" id="3.40.50.10610">
    <property type="entry name" value="ABC-type transport auxiliary lipoprotein component"/>
    <property type="match status" value="1"/>
</dbReference>
<dbReference type="OrthoDB" id="7465901at2"/>
<dbReference type="AlphaFoldDB" id="A0A328B3F3"/>
<dbReference type="EMBL" id="QFYP01000001">
    <property type="protein sequence ID" value="RAK60971.1"/>
    <property type="molecule type" value="Genomic_DNA"/>
</dbReference>
<protein>
    <submittedName>
        <fullName evidence="3">ABC transporter</fullName>
    </submittedName>
</protein>
<comment type="caution">
    <text evidence="3">The sequence shown here is derived from an EMBL/GenBank/DDBJ whole genome shotgun (WGS) entry which is preliminary data.</text>
</comment>
<feature type="transmembrane region" description="Helical" evidence="1">
    <location>
        <begin position="12"/>
        <end position="31"/>
    </location>
</feature>
<gene>
    <name evidence="3" type="ORF">DJ021_14725</name>
</gene>
<dbReference type="PROSITE" id="PS51257">
    <property type="entry name" value="PROKAR_LIPOPROTEIN"/>
    <property type="match status" value="1"/>
</dbReference>
<evidence type="ECO:0000313" key="4">
    <source>
        <dbReference type="Proteomes" id="UP000249842"/>
    </source>
</evidence>
<organism evidence="3 4">
    <name type="scientific">Phenylobacterium hankyongense</name>
    <dbReference type="NCBI Taxonomy" id="1813876"/>
    <lineage>
        <taxon>Bacteria</taxon>
        <taxon>Pseudomonadati</taxon>
        <taxon>Pseudomonadota</taxon>
        <taxon>Alphaproteobacteria</taxon>
        <taxon>Caulobacterales</taxon>
        <taxon>Caulobacteraceae</taxon>
        <taxon>Phenylobacterium</taxon>
    </lineage>
</organism>
<proteinExistence type="predicted"/>
<evidence type="ECO:0000256" key="1">
    <source>
        <dbReference type="SAM" id="Phobius"/>
    </source>
</evidence>
<accession>A0A328B3F3</accession>
<feature type="domain" description="ABC-type transport auxiliary lipoprotein component" evidence="2">
    <location>
        <begin position="84"/>
        <end position="203"/>
    </location>
</feature>
<reference evidence="4" key="1">
    <citation type="submission" date="2018-05" db="EMBL/GenBank/DDBJ databases">
        <authorList>
            <person name="Li X."/>
        </authorList>
    </citation>
    <scope>NUCLEOTIDE SEQUENCE [LARGE SCALE GENOMIC DNA]</scope>
    <source>
        <strain evidence="4">HKS-05</strain>
    </source>
</reference>
<keyword evidence="1" id="KW-0472">Membrane</keyword>
<dbReference type="InterPro" id="IPR005586">
    <property type="entry name" value="ABC_trans_aux"/>
</dbReference>
<keyword evidence="1" id="KW-1133">Transmembrane helix</keyword>
<dbReference type="RefSeq" id="WP_111458263.1">
    <property type="nucleotide sequence ID" value="NZ_QFYP01000001.1"/>
</dbReference>
<dbReference type="Proteomes" id="UP000249842">
    <property type="component" value="Unassembled WGS sequence"/>
</dbReference>
<evidence type="ECO:0000313" key="3">
    <source>
        <dbReference type="EMBL" id="RAK60971.1"/>
    </source>
</evidence>